<evidence type="ECO:0000313" key="1">
    <source>
        <dbReference type="EMBL" id="NMC63020.1"/>
    </source>
</evidence>
<protein>
    <recommendedName>
        <fullName evidence="3">ATP-binding protein</fullName>
    </recommendedName>
</protein>
<gene>
    <name evidence="1" type="ORF">GYA55_07610</name>
</gene>
<sequence>MLSNVIGRVKNTPLPRTHSLLPLFEAIINSIDSIEEAGLPVQNGQIQIFILRTPGLFNPNHFEPEQNYRNPICGFKIIDNGQGFTDSCYQAFNEADSMKKLSKGGKGVGRFIWLKAFRKVLIQSIFTENGQAYNRSFVFSLETIDGIQNHNKNILEGEPVCETSVTLDGFLDLYEKESPKNAITIGQRIVEHCLSYFLLGKMPSVMLHDAEEDCHIDLWNTYVSLIKTENTYDFSVGDLKFKQIHFLLHSIGDLKHHVSYCANDRVVKSSNVGQKVPNLPQSLSIESESFIYAGYVFSDYLDNRVNQQRTDFDFLPDGGIEIPGEIRFSQIEQSVIKNVNLFLSSYTEEAKTKKEQFVNTYVDEVAPQYRHILRNHPERLDIIPLDISETALDNHLYQISRDIEQELKVEAQQLLNQEVIPQDEKSADSYLELFAKWWQEYNDLGKANLAKYILHRRVILHLLEKALAIQDSGKYSREEAIHKIMFPLRATSDDISYDDHNLWIIDEKLAYHHFLASDIQLRKNDLLDTGSILRPDLLFFFNNSIAVVDEEPPYLSGIVIFEFKRPMRDDYSDEENPIPQVFNYVKEIKAGKAKTKDGRPFNIPPSTPFYCYIVSDLTESLKEQAEFYSLRSTPDNSGYIGFNPNLGAYVEIISFDKLIGDAKKRNRILFDKLRISE</sequence>
<name>A0A7X9FRL1_9DELT</name>
<organism evidence="1 2">
    <name type="scientific">SAR324 cluster bacterium</name>
    <dbReference type="NCBI Taxonomy" id="2024889"/>
    <lineage>
        <taxon>Bacteria</taxon>
        <taxon>Deltaproteobacteria</taxon>
        <taxon>SAR324 cluster</taxon>
    </lineage>
</organism>
<dbReference type="Proteomes" id="UP000524246">
    <property type="component" value="Unassembled WGS sequence"/>
</dbReference>
<dbReference type="AlphaFoldDB" id="A0A7X9FRL1"/>
<reference evidence="1 2" key="1">
    <citation type="journal article" date="2020" name="Biotechnol. Biofuels">
        <title>New insights from the biogas microbiome by comprehensive genome-resolved metagenomics of nearly 1600 species originating from multiple anaerobic digesters.</title>
        <authorList>
            <person name="Campanaro S."/>
            <person name="Treu L."/>
            <person name="Rodriguez-R L.M."/>
            <person name="Kovalovszki A."/>
            <person name="Ziels R.M."/>
            <person name="Maus I."/>
            <person name="Zhu X."/>
            <person name="Kougias P.G."/>
            <person name="Basile A."/>
            <person name="Luo G."/>
            <person name="Schluter A."/>
            <person name="Konstantinidis K.T."/>
            <person name="Angelidaki I."/>
        </authorList>
    </citation>
    <scope>NUCLEOTIDE SEQUENCE [LARGE SCALE GENOMIC DNA]</scope>
    <source>
        <strain evidence="1">AS27yjCOA_65</strain>
    </source>
</reference>
<comment type="caution">
    <text evidence="1">The sequence shown here is derived from an EMBL/GenBank/DDBJ whole genome shotgun (WGS) entry which is preliminary data.</text>
</comment>
<evidence type="ECO:0000313" key="2">
    <source>
        <dbReference type="Proteomes" id="UP000524246"/>
    </source>
</evidence>
<proteinExistence type="predicted"/>
<dbReference type="EMBL" id="JAAZON010000333">
    <property type="protein sequence ID" value="NMC63020.1"/>
    <property type="molecule type" value="Genomic_DNA"/>
</dbReference>
<accession>A0A7X9FRL1</accession>
<evidence type="ECO:0008006" key="3">
    <source>
        <dbReference type="Google" id="ProtNLM"/>
    </source>
</evidence>